<organism evidence="14 15">
    <name type="scientific">Bordetella petrii</name>
    <dbReference type="NCBI Taxonomy" id="94624"/>
    <lineage>
        <taxon>Bacteria</taxon>
        <taxon>Pseudomonadati</taxon>
        <taxon>Pseudomonadota</taxon>
        <taxon>Betaproteobacteria</taxon>
        <taxon>Burkholderiales</taxon>
        <taxon>Alcaligenaceae</taxon>
        <taxon>Bordetella</taxon>
    </lineage>
</organism>
<evidence type="ECO:0000256" key="4">
    <source>
        <dbReference type="ARBA" id="ARBA00022705"/>
    </source>
</evidence>
<dbReference type="Gene3D" id="1.10.8.60">
    <property type="match status" value="1"/>
</dbReference>
<keyword evidence="8 11" id="KW-0067">ATP-binding</keyword>
<dbReference type="Proteomes" id="UP001175604">
    <property type="component" value="Unassembled WGS sequence"/>
</dbReference>
<dbReference type="Gene3D" id="1.20.272.10">
    <property type="match status" value="1"/>
</dbReference>
<dbReference type="Pfam" id="PF12169">
    <property type="entry name" value="DNA_pol3_gamma3"/>
    <property type="match status" value="1"/>
</dbReference>
<keyword evidence="15" id="KW-1185">Reference proteome</keyword>
<reference evidence="14" key="1">
    <citation type="submission" date="2023-06" db="EMBL/GenBank/DDBJ databases">
        <title>full genome analysis of Phenantherene degrader P3.</title>
        <authorList>
            <person name="Akbar A."/>
            <person name="Rahmeh R."/>
            <person name="Kishk M."/>
        </authorList>
    </citation>
    <scope>NUCLEOTIDE SEQUENCE</scope>
    <source>
        <strain evidence="14">P3</strain>
    </source>
</reference>
<dbReference type="EC" id="2.7.7.7" evidence="11"/>
<evidence type="ECO:0000313" key="14">
    <source>
        <dbReference type="EMBL" id="MDM9559512.1"/>
    </source>
</evidence>
<dbReference type="RefSeq" id="WP_289785624.1">
    <property type="nucleotide sequence ID" value="NZ_JAUDJE010000008.1"/>
</dbReference>
<keyword evidence="5" id="KW-0479">Metal-binding</keyword>
<dbReference type="Pfam" id="PF13177">
    <property type="entry name" value="DNA_pol3_delta2"/>
    <property type="match status" value="1"/>
</dbReference>
<evidence type="ECO:0000256" key="10">
    <source>
        <dbReference type="ARBA" id="ARBA00049244"/>
    </source>
</evidence>
<evidence type="ECO:0000256" key="9">
    <source>
        <dbReference type="ARBA" id="ARBA00022932"/>
    </source>
</evidence>
<evidence type="ECO:0000256" key="8">
    <source>
        <dbReference type="ARBA" id="ARBA00022840"/>
    </source>
</evidence>
<evidence type="ECO:0000256" key="2">
    <source>
        <dbReference type="ARBA" id="ARBA00022679"/>
    </source>
</evidence>
<feature type="non-terminal residue" evidence="14">
    <location>
        <position position="389"/>
    </location>
</feature>
<feature type="compositionally biased region" description="Pro residues" evidence="12">
    <location>
        <begin position="374"/>
        <end position="389"/>
    </location>
</feature>
<evidence type="ECO:0000256" key="12">
    <source>
        <dbReference type="SAM" id="MobiDB-lite"/>
    </source>
</evidence>
<evidence type="ECO:0000256" key="6">
    <source>
        <dbReference type="ARBA" id="ARBA00022741"/>
    </source>
</evidence>
<dbReference type="Pfam" id="PF22608">
    <property type="entry name" value="DNAX_ATPase_lid"/>
    <property type="match status" value="1"/>
</dbReference>
<dbReference type="InterPro" id="IPR012763">
    <property type="entry name" value="DNA_pol_III_sug/sutau_N"/>
</dbReference>
<dbReference type="PANTHER" id="PTHR11669">
    <property type="entry name" value="REPLICATION FACTOR C / DNA POLYMERASE III GAMMA-TAU SUBUNIT"/>
    <property type="match status" value="1"/>
</dbReference>
<protein>
    <recommendedName>
        <fullName evidence="11">DNA polymerase III subunit gamma/tau</fullName>
        <ecNumber evidence="11">2.7.7.7</ecNumber>
    </recommendedName>
</protein>
<feature type="region of interest" description="Disordered" evidence="12">
    <location>
        <begin position="369"/>
        <end position="389"/>
    </location>
</feature>
<evidence type="ECO:0000256" key="5">
    <source>
        <dbReference type="ARBA" id="ARBA00022723"/>
    </source>
</evidence>
<dbReference type="SUPFAM" id="SSF48019">
    <property type="entry name" value="post-AAA+ oligomerization domain-like"/>
    <property type="match status" value="1"/>
</dbReference>
<accession>A0ABT7W2V2</accession>
<dbReference type="PRINTS" id="PR00300">
    <property type="entry name" value="CLPPROTEASEA"/>
</dbReference>
<keyword evidence="6 11" id="KW-0547">Nucleotide-binding</keyword>
<dbReference type="EMBL" id="JAUDJE010000008">
    <property type="protein sequence ID" value="MDM9559512.1"/>
    <property type="molecule type" value="Genomic_DNA"/>
</dbReference>
<dbReference type="InterPro" id="IPR003593">
    <property type="entry name" value="AAA+_ATPase"/>
</dbReference>
<dbReference type="InterPro" id="IPR001270">
    <property type="entry name" value="ClpA/B"/>
</dbReference>
<comment type="subunit">
    <text evidence="11">DNA polymerase III contains a core (composed of alpha, epsilon and theta chains) that associates with a tau subunit. This core dimerizes to form the POLIII' complex. PolIII' associates with the gamma complex (composed of gamma, delta, delta', psi and chi chains) and with the beta chain to form the complete DNA polymerase III complex.</text>
</comment>
<dbReference type="PANTHER" id="PTHR11669:SF0">
    <property type="entry name" value="PROTEIN STICHEL-LIKE 2"/>
    <property type="match status" value="1"/>
</dbReference>
<keyword evidence="3 11" id="KW-0548">Nucleotidyltransferase</keyword>
<comment type="similarity">
    <text evidence="1 11">Belongs to the DnaX/STICHEL family.</text>
</comment>
<name>A0ABT7W2V2_9BORD</name>
<dbReference type="InterPro" id="IPR027417">
    <property type="entry name" value="P-loop_NTPase"/>
</dbReference>
<dbReference type="InterPro" id="IPR008921">
    <property type="entry name" value="DNA_pol3_clamp-load_cplx_C"/>
</dbReference>
<keyword evidence="2 11" id="KW-0808">Transferase</keyword>
<dbReference type="InterPro" id="IPR022754">
    <property type="entry name" value="DNA_pol_III_gamma-3"/>
</dbReference>
<keyword evidence="7" id="KW-0862">Zinc</keyword>
<gene>
    <name evidence="11 14" type="primary">dnaX</name>
    <name evidence="14" type="ORF">QUC21_10755</name>
</gene>
<dbReference type="GO" id="GO:0003887">
    <property type="term" value="F:DNA-directed DNA polymerase activity"/>
    <property type="evidence" value="ECO:0007669"/>
    <property type="project" value="UniProtKB-EC"/>
</dbReference>
<evidence type="ECO:0000259" key="13">
    <source>
        <dbReference type="SMART" id="SM00382"/>
    </source>
</evidence>
<evidence type="ECO:0000256" key="11">
    <source>
        <dbReference type="RuleBase" id="RU364063"/>
    </source>
</evidence>
<dbReference type="InterPro" id="IPR045085">
    <property type="entry name" value="HLD_clamp_pol_III_gamma_tau"/>
</dbReference>
<evidence type="ECO:0000256" key="1">
    <source>
        <dbReference type="ARBA" id="ARBA00006360"/>
    </source>
</evidence>
<evidence type="ECO:0000256" key="3">
    <source>
        <dbReference type="ARBA" id="ARBA00022695"/>
    </source>
</evidence>
<comment type="catalytic activity">
    <reaction evidence="10 11">
        <text>DNA(n) + a 2'-deoxyribonucleoside 5'-triphosphate = DNA(n+1) + diphosphate</text>
        <dbReference type="Rhea" id="RHEA:22508"/>
        <dbReference type="Rhea" id="RHEA-COMP:17339"/>
        <dbReference type="Rhea" id="RHEA-COMP:17340"/>
        <dbReference type="ChEBI" id="CHEBI:33019"/>
        <dbReference type="ChEBI" id="CHEBI:61560"/>
        <dbReference type="ChEBI" id="CHEBI:173112"/>
        <dbReference type="EC" id="2.7.7.7"/>
    </reaction>
</comment>
<dbReference type="CDD" id="cd00009">
    <property type="entry name" value="AAA"/>
    <property type="match status" value="1"/>
</dbReference>
<sequence>MTYLVLARKWRPRSFDTLVGQDHVVRALTHALDSQRLHHAWLFTGTRGVGKTTLSRILAKSLNCENGITSRPCGQCRACTEIDAGRFVDYLELDAASNRGVEEMTQLLEQAVYAPGAGRFKVYMIDEVHMLTGHAFNAMLKTLEEPPPHVKFILATTDPQKIPVTVLSRCLQFNLKQMPPDAIVGHLQAVLGEESVAFELPALRLVAQAASGSMRDALSLTDQAIAYSAGNLTEEAVRGMLGTIDQRHLVRLLDALAAGDATGVLAVADELATRGLSYAGALADLAVLLSRVAIEQRVPGATPADDPLAGDIARLGGVLHPDAVQLFYSVAVHSRGELSLAPDEYAGFIMACLRMLALNGQAGPAAALQTPAPAVQPAPAAQPAPVARP</sequence>
<comment type="function">
    <text evidence="11">DNA polymerase III is a complex, multichain enzyme responsible for most of the replicative synthesis in bacteria. This DNA polymerase also exhibits 3' to 5' exonuclease activity.</text>
</comment>
<evidence type="ECO:0000256" key="7">
    <source>
        <dbReference type="ARBA" id="ARBA00022833"/>
    </source>
</evidence>
<dbReference type="NCBIfam" id="TIGR02397">
    <property type="entry name" value="dnaX_nterm"/>
    <property type="match status" value="1"/>
</dbReference>
<dbReference type="InterPro" id="IPR050238">
    <property type="entry name" value="DNA_Rep/Repair_Clamp_Loader"/>
</dbReference>
<dbReference type="CDD" id="cd18137">
    <property type="entry name" value="HLD_clamp_pol_III_gamma_tau"/>
    <property type="match status" value="1"/>
</dbReference>
<keyword evidence="4 11" id="KW-0235">DNA replication</keyword>
<keyword evidence="9 11" id="KW-0239">DNA-directed DNA polymerase</keyword>
<comment type="caution">
    <text evidence="14">The sequence shown here is derived from an EMBL/GenBank/DDBJ whole genome shotgun (WGS) entry which is preliminary data.</text>
</comment>
<evidence type="ECO:0000313" key="15">
    <source>
        <dbReference type="Proteomes" id="UP001175604"/>
    </source>
</evidence>
<feature type="domain" description="AAA+ ATPase" evidence="13">
    <location>
        <begin position="37"/>
        <end position="179"/>
    </location>
</feature>
<dbReference type="SMART" id="SM00382">
    <property type="entry name" value="AAA"/>
    <property type="match status" value="1"/>
</dbReference>
<dbReference type="SUPFAM" id="SSF52540">
    <property type="entry name" value="P-loop containing nucleoside triphosphate hydrolases"/>
    <property type="match status" value="1"/>
</dbReference>
<proteinExistence type="inferred from homology"/>
<dbReference type="Gene3D" id="3.40.50.300">
    <property type="entry name" value="P-loop containing nucleotide triphosphate hydrolases"/>
    <property type="match status" value="1"/>
</dbReference>